<keyword evidence="2" id="KW-1185">Reference proteome</keyword>
<name>A0ACA9QVL9_9GLOM</name>
<dbReference type="Proteomes" id="UP000789920">
    <property type="component" value="Unassembled WGS sequence"/>
</dbReference>
<reference evidence="1" key="1">
    <citation type="submission" date="2021-06" db="EMBL/GenBank/DDBJ databases">
        <authorList>
            <person name="Kallberg Y."/>
            <person name="Tangrot J."/>
            <person name="Rosling A."/>
        </authorList>
    </citation>
    <scope>NUCLEOTIDE SEQUENCE</scope>
    <source>
        <strain evidence="1">MA461A</strain>
    </source>
</reference>
<accession>A0ACA9QVL9</accession>
<protein>
    <submittedName>
        <fullName evidence="1">32026_t:CDS:1</fullName>
    </submittedName>
</protein>
<evidence type="ECO:0000313" key="2">
    <source>
        <dbReference type="Proteomes" id="UP000789920"/>
    </source>
</evidence>
<evidence type="ECO:0000313" key="1">
    <source>
        <dbReference type="EMBL" id="CAG8766259.1"/>
    </source>
</evidence>
<proteinExistence type="predicted"/>
<comment type="caution">
    <text evidence="1">The sequence shown here is derived from an EMBL/GenBank/DDBJ whole genome shotgun (WGS) entry which is preliminary data.</text>
</comment>
<dbReference type="EMBL" id="CAJVQC010038478">
    <property type="protein sequence ID" value="CAG8766259.1"/>
    <property type="molecule type" value="Genomic_DNA"/>
</dbReference>
<gene>
    <name evidence="1" type="ORF">RPERSI_LOCUS15828</name>
</gene>
<organism evidence="1 2">
    <name type="scientific">Racocetra persica</name>
    <dbReference type="NCBI Taxonomy" id="160502"/>
    <lineage>
        <taxon>Eukaryota</taxon>
        <taxon>Fungi</taxon>
        <taxon>Fungi incertae sedis</taxon>
        <taxon>Mucoromycota</taxon>
        <taxon>Glomeromycotina</taxon>
        <taxon>Glomeromycetes</taxon>
        <taxon>Diversisporales</taxon>
        <taxon>Gigasporaceae</taxon>
        <taxon>Racocetra</taxon>
    </lineage>
</organism>
<sequence length="64" mass="7420">MINISTELLKINPNNEEEILHIRVQAYTKIGKYDKALVDLNRLLEINPNNKERLGIRAQAYTVI</sequence>
<feature type="non-terminal residue" evidence="1">
    <location>
        <position position="64"/>
    </location>
</feature>